<evidence type="ECO:0000313" key="1">
    <source>
        <dbReference type="EMBL" id="JAE13457.1"/>
    </source>
</evidence>
<organism evidence="1">
    <name type="scientific">Arundo donax</name>
    <name type="common">Giant reed</name>
    <name type="synonym">Donax arundinaceus</name>
    <dbReference type="NCBI Taxonomy" id="35708"/>
    <lineage>
        <taxon>Eukaryota</taxon>
        <taxon>Viridiplantae</taxon>
        <taxon>Streptophyta</taxon>
        <taxon>Embryophyta</taxon>
        <taxon>Tracheophyta</taxon>
        <taxon>Spermatophyta</taxon>
        <taxon>Magnoliopsida</taxon>
        <taxon>Liliopsida</taxon>
        <taxon>Poales</taxon>
        <taxon>Poaceae</taxon>
        <taxon>PACMAD clade</taxon>
        <taxon>Arundinoideae</taxon>
        <taxon>Arundineae</taxon>
        <taxon>Arundo</taxon>
    </lineage>
</organism>
<dbReference type="EMBL" id="GBRH01184439">
    <property type="protein sequence ID" value="JAE13457.1"/>
    <property type="molecule type" value="Transcribed_RNA"/>
</dbReference>
<sequence>MPVSLFFVELWTERHYTTEDSFGSFQGSIRVLQEQRVS</sequence>
<accession>A0A0A9FM70</accession>
<name>A0A0A9FM70_ARUDO</name>
<proteinExistence type="predicted"/>
<reference evidence="1" key="2">
    <citation type="journal article" date="2015" name="Data Brief">
        <title>Shoot transcriptome of the giant reed, Arundo donax.</title>
        <authorList>
            <person name="Barrero R.A."/>
            <person name="Guerrero F.D."/>
            <person name="Moolhuijzen P."/>
            <person name="Goolsby J.A."/>
            <person name="Tidwell J."/>
            <person name="Bellgard S.E."/>
            <person name="Bellgard M.I."/>
        </authorList>
    </citation>
    <scope>NUCLEOTIDE SEQUENCE</scope>
    <source>
        <tissue evidence="1">Shoot tissue taken approximately 20 cm above the soil surface</tissue>
    </source>
</reference>
<reference evidence="1" key="1">
    <citation type="submission" date="2014-09" db="EMBL/GenBank/DDBJ databases">
        <authorList>
            <person name="Magalhaes I.L.F."/>
            <person name="Oliveira U."/>
            <person name="Santos F.R."/>
            <person name="Vidigal T.H.D.A."/>
            <person name="Brescovit A.D."/>
            <person name="Santos A.J."/>
        </authorList>
    </citation>
    <scope>NUCLEOTIDE SEQUENCE</scope>
    <source>
        <tissue evidence="1">Shoot tissue taken approximately 20 cm above the soil surface</tissue>
    </source>
</reference>
<protein>
    <submittedName>
        <fullName evidence="1">Uncharacterized protein</fullName>
    </submittedName>
</protein>
<dbReference type="AlphaFoldDB" id="A0A0A9FM70"/>